<feature type="compositionally biased region" description="Low complexity" evidence="1">
    <location>
        <begin position="55"/>
        <end position="76"/>
    </location>
</feature>
<sequence>MTTAPPPPRRPFVPSGRLSPTSSTDESSSVPALLTPWDWSDTGNSSGEERGRWRGGMVARRGGVRRTSVSVSSSDGRYGGGGGEGRIVLKGERTGGAIESGNDDTDEGGFDGDDIPLNQARMTGQWAWAWAQPGNGDEYAHGLCFHISPWVSRCLMRRRRAQSPIIHDPSTSGSCLLRGAPAAMMIANQTYLTAVGQ</sequence>
<feature type="compositionally biased region" description="Pro residues" evidence="1">
    <location>
        <begin position="1"/>
        <end position="11"/>
    </location>
</feature>
<protein>
    <submittedName>
        <fullName evidence="2">Uncharacterized protein</fullName>
    </submittedName>
</protein>
<accession>A0AAW0ABM7</accession>
<evidence type="ECO:0000256" key="1">
    <source>
        <dbReference type="SAM" id="MobiDB-lite"/>
    </source>
</evidence>
<gene>
    <name evidence="2" type="ORF">R3P38DRAFT_3214474</name>
</gene>
<dbReference type="AlphaFoldDB" id="A0AAW0ABM7"/>
<feature type="region of interest" description="Disordered" evidence="1">
    <location>
        <begin position="1"/>
        <end position="88"/>
    </location>
</feature>
<dbReference type="Proteomes" id="UP001362999">
    <property type="component" value="Unassembled WGS sequence"/>
</dbReference>
<organism evidence="2 3">
    <name type="scientific">Favolaschia claudopus</name>
    <dbReference type="NCBI Taxonomy" id="2862362"/>
    <lineage>
        <taxon>Eukaryota</taxon>
        <taxon>Fungi</taxon>
        <taxon>Dikarya</taxon>
        <taxon>Basidiomycota</taxon>
        <taxon>Agaricomycotina</taxon>
        <taxon>Agaricomycetes</taxon>
        <taxon>Agaricomycetidae</taxon>
        <taxon>Agaricales</taxon>
        <taxon>Marasmiineae</taxon>
        <taxon>Mycenaceae</taxon>
        <taxon>Favolaschia</taxon>
    </lineage>
</organism>
<reference evidence="2 3" key="1">
    <citation type="journal article" date="2024" name="J Genomics">
        <title>Draft genome sequencing and assembly of Favolaschia claudopus CIRM-BRFM 2984 isolated from oak limbs.</title>
        <authorList>
            <person name="Navarro D."/>
            <person name="Drula E."/>
            <person name="Chaduli D."/>
            <person name="Cazenave R."/>
            <person name="Ahrendt S."/>
            <person name="Wang J."/>
            <person name="Lipzen A."/>
            <person name="Daum C."/>
            <person name="Barry K."/>
            <person name="Grigoriev I.V."/>
            <person name="Favel A."/>
            <person name="Rosso M.N."/>
            <person name="Martin F."/>
        </authorList>
    </citation>
    <scope>NUCLEOTIDE SEQUENCE [LARGE SCALE GENOMIC DNA]</scope>
    <source>
        <strain evidence="2 3">CIRM-BRFM 2984</strain>
    </source>
</reference>
<dbReference type="EMBL" id="JAWWNJ010000076">
    <property type="protein sequence ID" value="KAK7006422.1"/>
    <property type="molecule type" value="Genomic_DNA"/>
</dbReference>
<name>A0AAW0ABM7_9AGAR</name>
<feature type="compositionally biased region" description="Low complexity" evidence="1">
    <location>
        <begin position="19"/>
        <end position="29"/>
    </location>
</feature>
<evidence type="ECO:0000313" key="3">
    <source>
        <dbReference type="Proteomes" id="UP001362999"/>
    </source>
</evidence>
<comment type="caution">
    <text evidence="2">The sequence shown here is derived from an EMBL/GenBank/DDBJ whole genome shotgun (WGS) entry which is preliminary data.</text>
</comment>
<proteinExistence type="predicted"/>
<keyword evidence="3" id="KW-1185">Reference proteome</keyword>
<evidence type="ECO:0000313" key="2">
    <source>
        <dbReference type="EMBL" id="KAK7006422.1"/>
    </source>
</evidence>